<evidence type="ECO:0000259" key="1">
    <source>
        <dbReference type="Pfam" id="PF13358"/>
    </source>
</evidence>
<accession>A0A1G7XVX5</accession>
<feature type="domain" description="Tc1-like transposase DDE" evidence="1">
    <location>
        <begin position="1"/>
        <end position="61"/>
    </location>
</feature>
<dbReference type="RefSeq" id="WP_176955378.1">
    <property type="nucleotide sequence ID" value="NZ_FNCN01000009.1"/>
</dbReference>
<organism evidence="2 3">
    <name type="scientific">Sinosporangium album</name>
    <dbReference type="NCBI Taxonomy" id="504805"/>
    <lineage>
        <taxon>Bacteria</taxon>
        <taxon>Bacillati</taxon>
        <taxon>Actinomycetota</taxon>
        <taxon>Actinomycetes</taxon>
        <taxon>Streptosporangiales</taxon>
        <taxon>Streptosporangiaceae</taxon>
        <taxon>Sinosporangium</taxon>
    </lineage>
</organism>
<dbReference type="Pfam" id="PF13358">
    <property type="entry name" value="DDE_3"/>
    <property type="match status" value="1"/>
</dbReference>
<dbReference type="STRING" id="504805.SAMN05421505_1091"/>
<evidence type="ECO:0000313" key="3">
    <source>
        <dbReference type="Proteomes" id="UP000198923"/>
    </source>
</evidence>
<dbReference type="InterPro" id="IPR036397">
    <property type="entry name" value="RNaseH_sf"/>
</dbReference>
<sequence length="93" mass="10711">LVWDNLNTHTSAVMRRLIEARPWLTVFRLPPYAPELNPVEAVWAHMKKSMANLPVRTVEELVSVVRGRLRRVQRRPDLIAGFIAKTGLDFQPP</sequence>
<gene>
    <name evidence="2" type="ORF">SAMN05421505_1091</name>
</gene>
<evidence type="ECO:0000313" key="2">
    <source>
        <dbReference type="EMBL" id="SDG88294.1"/>
    </source>
</evidence>
<name>A0A1G7XVX5_9ACTN</name>
<keyword evidence="3" id="KW-1185">Reference proteome</keyword>
<dbReference type="EMBL" id="FNCN01000009">
    <property type="protein sequence ID" value="SDG88294.1"/>
    <property type="molecule type" value="Genomic_DNA"/>
</dbReference>
<reference evidence="2 3" key="1">
    <citation type="submission" date="2016-10" db="EMBL/GenBank/DDBJ databases">
        <authorList>
            <person name="de Groot N.N."/>
        </authorList>
    </citation>
    <scope>NUCLEOTIDE SEQUENCE [LARGE SCALE GENOMIC DNA]</scope>
    <source>
        <strain evidence="2 3">CPCC 201354</strain>
    </source>
</reference>
<protein>
    <submittedName>
        <fullName evidence="2">Putative transposase</fullName>
    </submittedName>
</protein>
<dbReference type="GO" id="GO:0003676">
    <property type="term" value="F:nucleic acid binding"/>
    <property type="evidence" value="ECO:0007669"/>
    <property type="project" value="InterPro"/>
</dbReference>
<dbReference type="AlphaFoldDB" id="A0A1G7XVX5"/>
<proteinExistence type="predicted"/>
<dbReference type="InterPro" id="IPR038717">
    <property type="entry name" value="Tc1-like_DDE_dom"/>
</dbReference>
<dbReference type="Proteomes" id="UP000198923">
    <property type="component" value="Unassembled WGS sequence"/>
</dbReference>
<dbReference type="Gene3D" id="3.30.420.10">
    <property type="entry name" value="Ribonuclease H-like superfamily/Ribonuclease H"/>
    <property type="match status" value="1"/>
</dbReference>
<feature type="non-terminal residue" evidence="2">
    <location>
        <position position="1"/>
    </location>
</feature>